<evidence type="ECO:0000313" key="5">
    <source>
        <dbReference type="Proteomes" id="UP001280121"/>
    </source>
</evidence>
<keyword evidence="5" id="KW-1185">Reference proteome</keyword>
<name>A0AAD9X1Q2_9ROSI</name>
<reference evidence="4" key="1">
    <citation type="journal article" date="2023" name="Plant J.">
        <title>Genome sequences and population genomics provide insights into the demographic history, inbreeding, and mutation load of two 'living fossil' tree species of Dipteronia.</title>
        <authorList>
            <person name="Feng Y."/>
            <person name="Comes H.P."/>
            <person name="Chen J."/>
            <person name="Zhu S."/>
            <person name="Lu R."/>
            <person name="Zhang X."/>
            <person name="Li P."/>
            <person name="Qiu J."/>
            <person name="Olsen K.M."/>
            <person name="Qiu Y."/>
        </authorList>
    </citation>
    <scope>NUCLEOTIDE SEQUENCE</scope>
    <source>
        <strain evidence="4">KIB01</strain>
    </source>
</reference>
<dbReference type="AlphaFoldDB" id="A0AAD9X1Q2"/>
<dbReference type="InterPro" id="IPR008930">
    <property type="entry name" value="Terpenoid_cyclase/PrenylTrfase"/>
</dbReference>
<keyword evidence="2" id="KW-0456">Lyase</keyword>
<evidence type="ECO:0000256" key="2">
    <source>
        <dbReference type="ARBA" id="ARBA00023239"/>
    </source>
</evidence>
<evidence type="ECO:0000313" key="4">
    <source>
        <dbReference type="EMBL" id="KAK2650627.1"/>
    </source>
</evidence>
<organism evidence="4 5">
    <name type="scientific">Dipteronia dyeriana</name>
    <dbReference type="NCBI Taxonomy" id="168575"/>
    <lineage>
        <taxon>Eukaryota</taxon>
        <taxon>Viridiplantae</taxon>
        <taxon>Streptophyta</taxon>
        <taxon>Embryophyta</taxon>
        <taxon>Tracheophyta</taxon>
        <taxon>Spermatophyta</taxon>
        <taxon>Magnoliopsida</taxon>
        <taxon>eudicotyledons</taxon>
        <taxon>Gunneridae</taxon>
        <taxon>Pentapetalae</taxon>
        <taxon>rosids</taxon>
        <taxon>malvids</taxon>
        <taxon>Sapindales</taxon>
        <taxon>Sapindaceae</taxon>
        <taxon>Hippocastanoideae</taxon>
        <taxon>Acereae</taxon>
        <taxon>Dipteronia</taxon>
    </lineage>
</organism>
<sequence>MYITLQSKRVGSCMYLISSLHLKYIYMYTGMQYEYNGNRPEELKEKARKLLVSTNQSCERLKLIDSIQRLGVAYHFEEEIKEALNLRRTDDVITMDLHETALQFRLLREHGHSISSGEDILDEARSFSTQHLKNIVSEQVQQSLEIPLCTTTDHDDDHNILVLLEPAKLDYNLVQSRHRQELKELSG</sequence>
<dbReference type="InterPro" id="IPR050148">
    <property type="entry name" value="Terpene_synthase-like"/>
</dbReference>
<dbReference type="EMBL" id="JANJYI010000005">
    <property type="protein sequence ID" value="KAK2650627.1"/>
    <property type="molecule type" value="Genomic_DNA"/>
</dbReference>
<dbReference type="InterPro" id="IPR008949">
    <property type="entry name" value="Isoprenoid_synthase_dom_sf"/>
</dbReference>
<dbReference type="PANTHER" id="PTHR31225">
    <property type="entry name" value="OS04G0344100 PROTEIN-RELATED"/>
    <property type="match status" value="1"/>
</dbReference>
<dbReference type="Pfam" id="PF01397">
    <property type="entry name" value="Terpene_synth"/>
    <property type="match status" value="1"/>
</dbReference>
<gene>
    <name evidence="4" type="ORF">Ddye_018116</name>
</gene>
<dbReference type="GO" id="GO:0010333">
    <property type="term" value="F:terpene synthase activity"/>
    <property type="evidence" value="ECO:0007669"/>
    <property type="project" value="InterPro"/>
</dbReference>
<dbReference type="SUPFAM" id="SSF48239">
    <property type="entry name" value="Terpenoid cyclases/Protein prenyltransferases"/>
    <property type="match status" value="1"/>
</dbReference>
<dbReference type="Proteomes" id="UP001280121">
    <property type="component" value="Unassembled WGS sequence"/>
</dbReference>
<dbReference type="GO" id="GO:0016114">
    <property type="term" value="P:terpenoid biosynthetic process"/>
    <property type="evidence" value="ECO:0007669"/>
    <property type="project" value="InterPro"/>
</dbReference>
<accession>A0AAD9X1Q2</accession>
<dbReference type="Gene3D" id="1.50.10.130">
    <property type="entry name" value="Terpene synthase, N-terminal domain"/>
    <property type="match status" value="2"/>
</dbReference>
<dbReference type="InterPro" id="IPR001906">
    <property type="entry name" value="Terpene_synth_N"/>
</dbReference>
<evidence type="ECO:0000256" key="1">
    <source>
        <dbReference type="ARBA" id="ARBA00022842"/>
    </source>
</evidence>
<proteinExistence type="predicted"/>
<protein>
    <recommendedName>
        <fullName evidence="3">Terpene synthase N-terminal domain-containing protein</fullName>
    </recommendedName>
</protein>
<feature type="domain" description="Terpene synthase N-terminal" evidence="3">
    <location>
        <begin position="38"/>
        <end position="116"/>
    </location>
</feature>
<dbReference type="PANTHER" id="PTHR31225:SF98">
    <property type="entry name" value="TERPENE SYNTHASE 9-RELATED"/>
    <property type="match status" value="1"/>
</dbReference>
<evidence type="ECO:0000259" key="3">
    <source>
        <dbReference type="Pfam" id="PF01397"/>
    </source>
</evidence>
<comment type="caution">
    <text evidence="4">The sequence shown here is derived from an EMBL/GenBank/DDBJ whole genome shotgun (WGS) entry which is preliminary data.</text>
</comment>
<dbReference type="InterPro" id="IPR036965">
    <property type="entry name" value="Terpene_synth_N_sf"/>
</dbReference>
<dbReference type="Gene3D" id="1.10.600.10">
    <property type="entry name" value="Farnesyl Diphosphate Synthase"/>
    <property type="match status" value="1"/>
</dbReference>
<keyword evidence="1" id="KW-0460">Magnesium</keyword>